<dbReference type="AlphaFoldDB" id="A0A1I2N4S3"/>
<dbReference type="Gene3D" id="2.60.120.10">
    <property type="entry name" value="Jelly Rolls"/>
    <property type="match status" value="1"/>
</dbReference>
<organism evidence="5 6">
    <name type="scientific">Actinoplanes philippinensis</name>
    <dbReference type="NCBI Taxonomy" id="35752"/>
    <lineage>
        <taxon>Bacteria</taxon>
        <taxon>Bacillati</taxon>
        <taxon>Actinomycetota</taxon>
        <taxon>Actinomycetes</taxon>
        <taxon>Micromonosporales</taxon>
        <taxon>Micromonosporaceae</taxon>
        <taxon>Actinoplanes</taxon>
    </lineage>
</organism>
<dbReference type="SMART" id="SM00342">
    <property type="entry name" value="HTH_ARAC"/>
    <property type="match status" value="1"/>
</dbReference>
<dbReference type="InterPro" id="IPR018060">
    <property type="entry name" value="HTH_AraC"/>
</dbReference>
<keyword evidence="3" id="KW-0804">Transcription</keyword>
<feature type="domain" description="HTH araC/xylS-type" evidence="4">
    <location>
        <begin position="186"/>
        <end position="284"/>
    </location>
</feature>
<dbReference type="InterPro" id="IPR032783">
    <property type="entry name" value="AraC_lig"/>
</dbReference>
<dbReference type="PROSITE" id="PS01124">
    <property type="entry name" value="HTH_ARAC_FAMILY_2"/>
    <property type="match status" value="1"/>
</dbReference>
<dbReference type="InterPro" id="IPR014710">
    <property type="entry name" value="RmlC-like_jellyroll"/>
</dbReference>
<dbReference type="Pfam" id="PF12833">
    <property type="entry name" value="HTH_18"/>
    <property type="match status" value="1"/>
</dbReference>
<accession>A0A1I2N4S3</accession>
<dbReference type="InterPro" id="IPR009057">
    <property type="entry name" value="Homeodomain-like_sf"/>
</dbReference>
<dbReference type="PROSITE" id="PS00041">
    <property type="entry name" value="HTH_ARAC_FAMILY_1"/>
    <property type="match status" value="1"/>
</dbReference>
<gene>
    <name evidence="5" type="ORF">SAMN05421541_13830</name>
</gene>
<dbReference type="InterPro" id="IPR050204">
    <property type="entry name" value="AraC_XylS_family_regulators"/>
</dbReference>
<dbReference type="PANTHER" id="PTHR46796:SF7">
    <property type="entry name" value="ARAC FAMILY TRANSCRIPTIONAL REGULATOR"/>
    <property type="match status" value="1"/>
</dbReference>
<evidence type="ECO:0000256" key="1">
    <source>
        <dbReference type="ARBA" id="ARBA00023015"/>
    </source>
</evidence>
<dbReference type="Pfam" id="PF12852">
    <property type="entry name" value="Cupin_6"/>
    <property type="match status" value="1"/>
</dbReference>
<dbReference type="GO" id="GO:0003700">
    <property type="term" value="F:DNA-binding transcription factor activity"/>
    <property type="evidence" value="ECO:0007669"/>
    <property type="project" value="InterPro"/>
</dbReference>
<dbReference type="RefSeq" id="WP_093622375.1">
    <property type="nucleotide sequence ID" value="NZ_BOMT01000022.1"/>
</dbReference>
<dbReference type="OrthoDB" id="241790at2"/>
<dbReference type="Proteomes" id="UP000199645">
    <property type="component" value="Unassembled WGS sequence"/>
</dbReference>
<name>A0A1I2N4S3_9ACTN</name>
<reference evidence="5 6" key="1">
    <citation type="submission" date="2016-10" db="EMBL/GenBank/DDBJ databases">
        <authorList>
            <person name="de Groot N.N."/>
        </authorList>
    </citation>
    <scope>NUCLEOTIDE SEQUENCE [LARGE SCALE GENOMIC DNA]</scope>
    <source>
        <strain evidence="5 6">DSM 43019</strain>
    </source>
</reference>
<sequence>MIEAVVGSLRAGRAYGRRIAQSGAWGMRFPAFLGTGFHVVLDGDGWVTTRDAPPEPVHPGDVVLIPHGAEHALSHTPATTGAVADFTRAGEPAARPADFEFFCGLYRLDRAPSHPLLARMPDAVVVPADGDAALGALAQFVDHDVSRSRPGEQVTRAAVVDLLVTHVLRKLSAHRPYDAWPDPSIVPALDALHQASQRPWTVAGLAAACHLSRTTFVRRFTAAVGEPPMTYLQRLRLAGGARLLRETDLPLDAIARDIGYSTGFAFAHAFRREYGLAPGRFRRELQTA</sequence>
<dbReference type="Gene3D" id="1.10.10.60">
    <property type="entry name" value="Homeodomain-like"/>
    <property type="match status" value="2"/>
</dbReference>
<dbReference type="SUPFAM" id="SSF46689">
    <property type="entry name" value="Homeodomain-like"/>
    <property type="match status" value="2"/>
</dbReference>
<dbReference type="STRING" id="35752.SAMN05421541_13830"/>
<dbReference type="InterPro" id="IPR018062">
    <property type="entry name" value="HTH_AraC-typ_CS"/>
</dbReference>
<keyword evidence="6" id="KW-1185">Reference proteome</keyword>
<keyword evidence="1" id="KW-0805">Transcription regulation</keyword>
<evidence type="ECO:0000259" key="4">
    <source>
        <dbReference type="PROSITE" id="PS01124"/>
    </source>
</evidence>
<dbReference type="GO" id="GO:0043565">
    <property type="term" value="F:sequence-specific DNA binding"/>
    <property type="evidence" value="ECO:0007669"/>
    <property type="project" value="InterPro"/>
</dbReference>
<dbReference type="SUPFAM" id="SSF51182">
    <property type="entry name" value="RmlC-like cupins"/>
    <property type="match status" value="1"/>
</dbReference>
<evidence type="ECO:0000256" key="2">
    <source>
        <dbReference type="ARBA" id="ARBA00023125"/>
    </source>
</evidence>
<keyword evidence="2 5" id="KW-0238">DNA-binding</keyword>
<dbReference type="InterPro" id="IPR011051">
    <property type="entry name" value="RmlC_Cupin_sf"/>
</dbReference>
<dbReference type="PANTHER" id="PTHR46796">
    <property type="entry name" value="HTH-TYPE TRANSCRIPTIONAL ACTIVATOR RHAS-RELATED"/>
    <property type="match status" value="1"/>
</dbReference>
<proteinExistence type="predicted"/>
<protein>
    <submittedName>
        <fullName evidence="5">AraC-type DNA-binding protein</fullName>
    </submittedName>
</protein>
<evidence type="ECO:0000256" key="3">
    <source>
        <dbReference type="ARBA" id="ARBA00023163"/>
    </source>
</evidence>
<evidence type="ECO:0000313" key="5">
    <source>
        <dbReference type="EMBL" id="SFF98428.1"/>
    </source>
</evidence>
<evidence type="ECO:0000313" key="6">
    <source>
        <dbReference type="Proteomes" id="UP000199645"/>
    </source>
</evidence>
<dbReference type="EMBL" id="FONV01000038">
    <property type="protein sequence ID" value="SFF98428.1"/>
    <property type="molecule type" value="Genomic_DNA"/>
</dbReference>